<dbReference type="HOGENOM" id="CLU_1105031_0_0_1"/>
<gene>
    <name evidence="1" type="ORF">NEMVEDRAFT_v1g223219</name>
</gene>
<dbReference type="PANTHER" id="PTHR20929:SF11">
    <property type="entry name" value="DYNEIN AXONEMAL INTERMEDIATE CHAIN 7"/>
    <property type="match status" value="1"/>
</dbReference>
<protein>
    <recommendedName>
        <fullName evidence="3">Calmodulin</fullName>
    </recommendedName>
</protein>
<dbReference type="EMBL" id="DS471835">
    <property type="protein sequence ID" value="EDO28235.1"/>
    <property type="molecule type" value="Genomic_DNA"/>
</dbReference>
<keyword evidence="2" id="KW-1185">Reference proteome</keyword>
<dbReference type="Proteomes" id="UP000001593">
    <property type="component" value="Unassembled WGS sequence"/>
</dbReference>
<dbReference type="InterPro" id="IPR011992">
    <property type="entry name" value="EF-hand-dom_pair"/>
</dbReference>
<evidence type="ECO:0000313" key="1">
    <source>
        <dbReference type="EMBL" id="EDO28235.1"/>
    </source>
</evidence>
<dbReference type="SUPFAM" id="SSF47473">
    <property type="entry name" value="EF-hand"/>
    <property type="match status" value="1"/>
</dbReference>
<dbReference type="AlphaFoldDB" id="A7T718"/>
<reference evidence="1 2" key="1">
    <citation type="journal article" date="2007" name="Science">
        <title>Sea anemone genome reveals ancestral eumetazoan gene repertoire and genomic organization.</title>
        <authorList>
            <person name="Putnam N.H."/>
            <person name="Srivastava M."/>
            <person name="Hellsten U."/>
            <person name="Dirks B."/>
            <person name="Chapman J."/>
            <person name="Salamov A."/>
            <person name="Terry A."/>
            <person name="Shapiro H."/>
            <person name="Lindquist E."/>
            <person name="Kapitonov V.V."/>
            <person name="Jurka J."/>
            <person name="Genikhovich G."/>
            <person name="Grigoriev I.V."/>
            <person name="Lucas S.M."/>
            <person name="Steele R.E."/>
            <person name="Finnerty J.R."/>
            <person name="Technau U."/>
            <person name="Martindale M.Q."/>
            <person name="Rokhsar D.S."/>
        </authorList>
    </citation>
    <scope>NUCLEOTIDE SEQUENCE [LARGE SCALE GENOMIC DNA]</scope>
    <source>
        <strain evidence="2">CH2 X CH6</strain>
    </source>
</reference>
<accession>A7T718</accession>
<evidence type="ECO:0000313" key="2">
    <source>
        <dbReference type="Proteomes" id="UP000001593"/>
    </source>
</evidence>
<dbReference type="Gene3D" id="1.10.238.10">
    <property type="entry name" value="EF-hand"/>
    <property type="match status" value="1"/>
</dbReference>
<sequence>PESAMLLLSSSGYVVPPNLVRVPYQTENETLPVHSATGSAPGTPGSASATNLPAANPPLAIKFQLPETVVYFEQPQIAHWEPVKKHWRIDGIDDIQYNEEERTVSFKIADFGPIATVQKILQRRILCKPLFQDFDKHNNGHVTRSQARQCLHNLGLTHDENEMKIIEARYSDDIGFNYIDFLELLQVHNGSVSRSQFNRVLSELDLGGLVSAREFEVLYQKFDVVIGLKHDFNYIGFCDTINDYANFAFGMP</sequence>
<dbReference type="PANTHER" id="PTHR20929">
    <property type="entry name" value="LUNG ADENOMA SUSCEPTIBILITY 1-RELATED"/>
    <property type="match status" value="1"/>
</dbReference>
<evidence type="ECO:0008006" key="3">
    <source>
        <dbReference type="Google" id="ProtNLM"/>
    </source>
</evidence>
<dbReference type="InterPro" id="IPR023247">
    <property type="entry name" value="IC97/Dnai7-like"/>
</dbReference>
<proteinExistence type="predicted"/>
<name>A7T718_NEMVE</name>
<dbReference type="InParanoid" id="A7T718"/>
<dbReference type="PhylomeDB" id="A7T718"/>
<feature type="non-terminal residue" evidence="1">
    <location>
        <position position="1"/>
    </location>
</feature>
<organism evidence="1 2">
    <name type="scientific">Nematostella vectensis</name>
    <name type="common">Starlet sea anemone</name>
    <dbReference type="NCBI Taxonomy" id="45351"/>
    <lineage>
        <taxon>Eukaryota</taxon>
        <taxon>Metazoa</taxon>
        <taxon>Cnidaria</taxon>
        <taxon>Anthozoa</taxon>
        <taxon>Hexacorallia</taxon>
        <taxon>Actiniaria</taxon>
        <taxon>Edwardsiidae</taxon>
        <taxon>Nematostella</taxon>
    </lineage>
</organism>